<keyword evidence="2" id="KW-0645">Protease</keyword>
<name>A0A150WM51_BDEBC</name>
<feature type="transmembrane region" description="Helical" evidence="6">
    <location>
        <begin position="454"/>
        <end position="472"/>
    </location>
</feature>
<evidence type="ECO:0000313" key="11">
    <source>
        <dbReference type="Proteomes" id="UP000075320"/>
    </source>
</evidence>
<keyword evidence="4" id="KW-0862">Zinc</keyword>
<dbReference type="Pfam" id="PF00675">
    <property type="entry name" value="Peptidase_M16"/>
    <property type="match status" value="1"/>
</dbReference>
<gene>
    <name evidence="10" type="ORF">AZI86_00385</name>
</gene>
<dbReference type="GO" id="GO:0008237">
    <property type="term" value="F:metallopeptidase activity"/>
    <property type="evidence" value="ECO:0007669"/>
    <property type="project" value="UniProtKB-KW"/>
</dbReference>
<feature type="signal peptide" evidence="7">
    <location>
        <begin position="1"/>
        <end position="23"/>
    </location>
</feature>
<dbReference type="RefSeq" id="WP_061833117.1">
    <property type="nucleotide sequence ID" value="NZ_LUKE01000001.1"/>
</dbReference>
<dbReference type="Pfam" id="PF05193">
    <property type="entry name" value="Peptidase_M16_C"/>
    <property type="match status" value="1"/>
</dbReference>
<dbReference type="SUPFAM" id="SSF63411">
    <property type="entry name" value="LuxS/MPP-like metallohydrolase"/>
    <property type="match status" value="2"/>
</dbReference>
<dbReference type="PANTHER" id="PTHR43690">
    <property type="entry name" value="NARDILYSIN"/>
    <property type="match status" value="1"/>
</dbReference>
<evidence type="ECO:0000259" key="8">
    <source>
        <dbReference type="Pfam" id="PF00675"/>
    </source>
</evidence>
<feature type="domain" description="Peptidase M16 N-terminal" evidence="8">
    <location>
        <begin position="48"/>
        <end position="155"/>
    </location>
</feature>
<keyword evidence="3" id="KW-0378">Hydrolase</keyword>
<sequence>MINIKYFSILPVLLLSLTPPAFATDPFAAVEHIQMPNGLQIFLAPSKEATLTSIRLEVGVGTQAEEGDLIGVSHLLEHVLFRDKNLADEMSYLQLIKEAGGSANGSTNYRETAYFGSIPAAKGTWLFETFSKMILQPNFEDRYVQKEKSTIELERGRPSPIEETIGFSLWSLLRPSYLDKKGFWESEFNYPSNKDYTLLQEQLSTRKLTAEQVENHYHDYYYAKNMKLYIAGKFDRAQIIKEIDKNWRYLQATEGKILPPLPTGSPRKSPYVRTSISPEPNVSLGSKIWGATAEETAVLESFSSYLAHRMMKEIRNSKGQTYTAYDSNNMHRGAGYISVSFVTPKEFFKENLKIARDYFDEGRNGKVSEAHVKEALNLAVSEYNLRGKEAEDMLKTAKAYADQLTDFGSFQSPYAALLTMTPEKYNQILTKHLVPEMKYESLTEPPLFFHYDQYLLYALSLVFIFMGFRALLTQQFQHDKIRWVRKVAYPSIKIAEGIAFAIAIVMYLHVQYLVDLAFEKDFMQKHIFTSQYLYIVVSVFALLAVAQGVYSLMPRKLMVHDQALWIKSVTYYSQQIPLSEISKVEDVRLITSPSLKLFWAIKYRFYNFSPKFWKKGLAITLKNGKAYYFSMNDAGKAAAELKGLMQPQPSLDRLQKAS</sequence>
<organism evidence="10 11">
    <name type="scientific">Bdellovibrio bacteriovorus</name>
    <dbReference type="NCBI Taxonomy" id="959"/>
    <lineage>
        <taxon>Bacteria</taxon>
        <taxon>Pseudomonadati</taxon>
        <taxon>Bdellovibrionota</taxon>
        <taxon>Bdellovibrionia</taxon>
        <taxon>Bdellovibrionales</taxon>
        <taxon>Pseudobdellovibrionaceae</taxon>
        <taxon>Bdellovibrio</taxon>
    </lineage>
</organism>
<keyword evidence="7" id="KW-0732">Signal</keyword>
<dbReference type="InterPro" id="IPR011765">
    <property type="entry name" value="Pept_M16_N"/>
</dbReference>
<proteinExistence type="inferred from homology"/>
<feature type="transmembrane region" description="Helical" evidence="6">
    <location>
        <begin position="493"/>
        <end position="512"/>
    </location>
</feature>
<evidence type="ECO:0000256" key="2">
    <source>
        <dbReference type="ARBA" id="ARBA00022670"/>
    </source>
</evidence>
<keyword evidence="6" id="KW-1133">Transmembrane helix</keyword>
<keyword evidence="6" id="KW-0472">Membrane</keyword>
<protein>
    <recommendedName>
        <fullName evidence="12">Insulinase family protein</fullName>
    </recommendedName>
</protein>
<evidence type="ECO:0000256" key="5">
    <source>
        <dbReference type="ARBA" id="ARBA00023049"/>
    </source>
</evidence>
<evidence type="ECO:0000256" key="4">
    <source>
        <dbReference type="ARBA" id="ARBA00022833"/>
    </source>
</evidence>
<dbReference type="InterPro" id="IPR007863">
    <property type="entry name" value="Peptidase_M16_C"/>
</dbReference>
<comment type="caution">
    <text evidence="10">The sequence shown here is derived from an EMBL/GenBank/DDBJ whole genome shotgun (WGS) entry which is preliminary data.</text>
</comment>
<dbReference type="GO" id="GO:0006508">
    <property type="term" value="P:proteolysis"/>
    <property type="evidence" value="ECO:0007669"/>
    <property type="project" value="UniProtKB-KW"/>
</dbReference>
<accession>A0A150WM51</accession>
<dbReference type="GO" id="GO:0046872">
    <property type="term" value="F:metal ion binding"/>
    <property type="evidence" value="ECO:0007669"/>
    <property type="project" value="InterPro"/>
</dbReference>
<keyword evidence="6" id="KW-0812">Transmembrane</keyword>
<keyword evidence="11" id="KW-1185">Reference proteome</keyword>
<dbReference type="InterPro" id="IPR050626">
    <property type="entry name" value="Peptidase_M16"/>
</dbReference>
<comment type="similarity">
    <text evidence="1">Belongs to the peptidase M16 family.</text>
</comment>
<dbReference type="Proteomes" id="UP000075320">
    <property type="component" value="Unassembled WGS sequence"/>
</dbReference>
<keyword evidence="5" id="KW-0482">Metalloprotease</keyword>
<evidence type="ECO:0008006" key="12">
    <source>
        <dbReference type="Google" id="ProtNLM"/>
    </source>
</evidence>
<evidence type="ECO:0000256" key="7">
    <source>
        <dbReference type="SAM" id="SignalP"/>
    </source>
</evidence>
<evidence type="ECO:0000256" key="3">
    <source>
        <dbReference type="ARBA" id="ARBA00022801"/>
    </source>
</evidence>
<reference evidence="10 11" key="1">
    <citation type="submission" date="2016-03" db="EMBL/GenBank/DDBJ databases">
        <authorList>
            <person name="Ploux O."/>
        </authorList>
    </citation>
    <scope>NUCLEOTIDE SEQUENCE [LARGE SCALE GENOMIC DNA]</scope>
    <source>
        <strain evidence="10 11">R0</strain>
    </source>
</reference>
<dbReference type="Gene3D" id="3.30.830.10">
    <property type="entry name" value="Metalloenzyme, LuxS/M16 peptidase-like"/>
    <property type="match status" value="2"/>
</dbReference>
<feature type="chain" id="PRO_5007573234" description="Insulinase family protein" evidence="7">
    <location>
        <begin position="24"/>
        <end position="658"/>
    </location>
</feature>
<evidence type="ECO:0000256" key="1">
    <source>
        <dbReference type="ARBA" id="ARBA00007261"/>
    </source>
</evidence>
<evidence type="ECO:0000313" key="10">
    <source>
        <dbReference type="EMBL" id="KYG65573.1"/>
    </source>
</evidence>
<dbReference type="PANTHER" id="PTHR43690:SF17">
    <property type="entry name" value="PROTEIN YHJJ"/>
    <property type="match status" value="1"/>
</dbReference>
<evidence type="ECO:0000259" key="9">
    <source>
        <dbReference type="Pfam" id="PF05193"/>
    </source>
</evidence>
<evidence type="ECO:0000256" key="6">
    <source>
        <dbReference type="SAM" id="Phobius"/>
    </source>
</evidence>
<dbReference type="EMBL" id="LUKE01000001">
    <property type="protein sequence ID" value="KYG65573.1"/>
    <property type="molecule type" value="Genomic_DNA"/>
</dbReference>
<feature type="transmembrane region" description="Helical" evidence="6">
    <location>
        <begin position="532"/>
        <end position="553"/>
    </location>
</feature>
<dbReference type="AlphaFoldDB" id="A0A150WM51"/>
<feature type="domain" description="Peptidase M16 C-terminal" evidence="9">
    <location>
        <begin position="207"/>
        <end position="377"/>
    </location>
</feature>
<dbReference type="OrthoDB" id="9811314at2"/>
<dbReference type="InterPro" id="IPR011249">
    <property type="entry name" value="Metalloenz_LuxS/M16"/>
</dbReference>